<protein>
    <submittedName>
        <fullName evidence="3">Uncharacterized protein</fullName>
    </submittedName>
</protein>
<keyword evidence="1" id="KW-0175">Coiled coil</keyword>
<gene>
    <name evidence="3" type="ORF">CUNI_LOCUS20911</name>
</gene>
<accession>A0A8S4A0J8</accession>
<feature type="region of interest" description="Disordered" evidence="2">
    <location>
        <begin position="1"/>
        <end position="31"/>
    </location>
</feature>
<proteinExistence type="predicted"/>
<dbReference type="GO" id="GO:0005783">
    <property type="term" value="C:endoplasmic reticulum"/>
    <property type="evidence" value="ECO:0007669"/>
    <property type="project" value="TreeGrafter"/>
</dbReference>
<keyword evidence="4" id="KW-1185">Reference proteome</keyword>
<sequence length="722" mass="81061">MCETYEEEQSGSIQGKTEEDPAEIYKVRPPNKKKYEEDMEKILSQIKEKEAEMERLKSLGSLSMTSELQRIKAERSAAIAKRKKIDQELEKLKKIIPDKMRHLVQLESSVIYKSEDKINTAVQRLEWNLKVQPFKLMEEKKIVSEIDRLKRSKKTLVQYMALKQDISGIRDMQRRMREERDMYFQAVGKLNAEEERLRREMISAKTTLSVLKFQIDELHESKRQLVANHKKQMEEFQGAKEKQRKGNWKKREDYKKSVITERRQQLVDLEVEKTPHYRYISWCNSLIKVLSCYNKLSTQDPSPESLSPASSVEEPELADEIGDGQYVLLKKPDDSLENAAGTRRSSKKNRRLRKQSSMKKVTLSPDMVQQLTELGLKAPNSMSEVAEAIESLTLKKILLEQEQQASEVASDAGISATESLICEMSRQVSKTESFEGTVDTNPGDQVYAEILHDCSDEQEEQPEGWEVAGAVGGCEELQILSLNSDSTVEGDAGSVESQSSVYDDSENIRHFVAKCEKVLSADASESEHRQDKLKTYCVPSNQGQISGIKLSSDVACSLPPSDRSMENVDCSISHSDVSVENVDCSISHSDVSVENVDCSISHSDVSVENVDCSISHSDVSVENVDCSLPHSDVSVENVDCSISHSDVSVENVDCSLPHSDVSVENVDCSISHSDVSVENVDCSLPHSDGSMEKIYCSIPSSVGSIENLGLFHVSQEWISGQF</sequence>
<evidence type="ECO:0000256" key="1">
    <source>
        <dbReference type="SAM" id="Coils"/>
    </source>
</evidence>
<feature type="compositionally biased region" description="Basic and acidic residues" evidence="2">
    <location>
        <begin position="16"/>
        <end position="26"/>
    </location>
</feature>
<dbReference type="GO" id="GO:0042175">
    <property type="term" value="C:nuclear outer membrane-endoplasmic reticulum membrane network"/>
    <property type="evidence" value="ECO:0007669"/>
    <property type="project" value="TreeGrafter"/>
</dbReference>
<evidence type="ECO:0000313" key="4">
    <source>
        <dbReference type="Proteomes" id="UP000678393"/>
    </source>
</evidence>
<evidence type="ECO:0000256" key="2">
    <source>
        <dbReference type="SAM" id="MobiDB-lite"/>
    </source>
</evidence>
<dbReference type="EMBL" id="CAJHNH020008212">
    <property type="protein sequence ID" value="CAG5135353.1"/>
    <property type="molecule type" value="Genomic_DNA"/>
</dbReference>
<dbReference type="Proteomes" id="UP000678393">
    <property type="component" value="Unassembled WGS sequence"/>
</dbReference>
<dbReference type="PANTHER" id="PTHR31027">
    <property type="entry name" value="NUCLEAR SEGREGATION PROTEIN BFR1"/>
    <property type="match status" value="1"/>
</dbReference>
<dbReference type="OrthoDB" id="2195113at2759"/>
<feature type="compositionally biased region" description="Polar residues" evidence="2">
    <location>
        <begin position="298"/>
        <end position="310"/>
    </location>
</feature>
<feature type="region of interest" description="Disordered" evidence="2">
    <location>
        <begin position="332"/>
        <end position="362"/>
    </location>
</feature>
<name>A0A8S4A0J8_9EUPU</name>
<dbReference type="PANTHER" id="PTHR31027:SF2">
    <property type="entry name" value="LEBERCILIN DOMAIN-CONTAINING PROTEIN"/>
    <property type="match status" value="1"/>
</dbReference>
<feature type="coiled-coil region" evidence="1">
    <location>
        <begin position="32"/>
        <end position="95"/>
    </location>
</feature>
<dbReference type="AlphaFoldDB" id="A0A8S4A0J8"/>
<dbReference type="GO" id="GO:0008298">
    <property type="term" value="P:intracellular mRNA localization"/>
    <property type="evidence" value="ECO:0007669"/>
    <property type="project" value="TreeGrafter"/>
</dbReference>
<dbReference type="GO" id="GO:1990904">
    <property type="term" value="C:ribonucleoprotein complex"/>
    <property type="evidence" value="ECO:0007669"/>
    <property type="project" value="TreeGrafter"/>
</dbReference>
<dbReference type="GO" id="GO:0003729">
    <property type="term" value="F:mRNA binding"/>
    <property type="evidence" value="ECO:0007669"/>
    <property type="project" value="TreeGrafter"/>
</dbReference>
<dbReference type="InterPro" id="IPR039604">
    <property type="entry name" value="Bfr1"/>
</dbReference>
<evidence type="ECO:0000313" key="3">
    <source>
        <dbReference type="EMBL" id="CAG5135353.1"/>
    </source>
</evidence>
<feature type="region of interest" description="Disordered" evidence="2">
    <location>
        <begin position="298"/>
        <end position="317"/>
    </location>
</feature>
<reference evidence="3" key="1">
    <citation type="submission" date="2021-04" db="EMBL/GenBank/DDBJ databases">
        <authorList>
            <consortium name="Molecular Ecology Group"/>
        </authorList>
    </citation>
    <scope>NUCLEOTIDE SEQUENCE</scope>
</reference>
<feature type="compositionally biased region" description="Basic residues" evidence="2">
    <location>
        <begin position="344"/>
        <end position="357"/>
    </location>
</feature>
<organism evidence="3 4">
    <name type="scientific">Candidula unifasciata</name>
    <dbReference type="NCBI Taxonomy" id="100452"/>
    <lineage>
        <taxon>Eukaryota</taxon>
        <taxon>Metazoa</taxon>
        <taxon>Spiralia</taxon>
        <taxon>Lophotrochozoa</taxon>
        <taxon>Mollusca</taxon>
        <taxon>Gastropoda</taxon>
        <taxon>Heterobranchia</taxon>
        <taxon>Euthyneura</taxon>
        <taxon>Panpulmonata</taxon>
        <taxon>Eupulmonata</taxon>
        <taxon>Stylommatophora</taxon>
        <taxon>Helicina</taxon>
        <taxon>Helicoidea</taxon>
        <taxon>Geomitridae</taxon>
        <taxon>Candidula</taxon>
    </lineage>
</organism>
<comment type="caution">
    <text evidence="3">The sequence shown here is derived from an EMBL/GenBank/DDBJ whole genome shotgun (WGS) entry which is preliminary data.</text>
</comment>